<accession>A0ABD2BN96</accession>
<comment type="caution">
    <text evidence="1">The sequence shown here is derived from an EMBL/GenBank/DDBJ whole genome shotgun (WGS) entry which is preliminary data.</text>
</comment>
<keyword evidence="2" id="KW-1185">Reference proteome</keyword>
<organism evidence="1 2">
    <name type="scientific">Vespula squamosa</name>
    <name type="common">Southern yellow jacket</name>
    <name type="synonym">Wasp</name>
    <dbReference type="NCBI Taxonomy" id="30214"/>
    <lineage>
        <taxon>Eukaryota</taxon>
        <taxon>Metazoa</taxon>
        <taxon>Ecdysozoa</taxon>
        <taxon>Arthropoda</taxon>
        <taxon>Hexapoda</taxon>
        <taxon>Insecta</taxon>
        <taxon>Pterygota</taxon>
        <taxon>Neoptera</taxon>
        <taxon>Endopterygota</taxon>
        <taxon>Hymenoptera</taxon>
        <taxon>Apocrita</taxon>
        <taxon>Aculeata</taxon>
        <taxon>Vespoidea</taxon>
        <taxon>Vespidae</taxon>
        <taxon>Vespinae</taxon>
        <taxon>Vespula</taxon>
    </lineage>
</organism>
<sequence>MECLPIACAYKYLYIKAHVYRSILRHEIIRYVKFACVQNKNMHIKMCTCTALILNSSCSTKTVHPVSIRIIID</sequence>
<dbReference type="Proteomes" id="UP001607302">
    <property type="component" value="Unassembled WGS sequence"/>
</dbReference>
<dbReference type="AlphaFoldDB" id="A0ABD2BN96"/>
<reference evidence="1 2" key="1">
    <citation type="journal article" date="2024" name="Ann. Entomol. Soc. Am.">
        <title>Genomic analyses of the southern and eastern yellowjacket wasps (Hymenoptera: Vespidae) reveal evolutionary signatures of social life.</title>
        <authorList>
            <person name="Catto M.A."/>
            <person name="Caine P.B."/>
            <person name="Orr S.E."/>
            <person name="Hunt B.G."/>
            <person name="Goodisman M.A.D."/>
        </authorList>
    </citation>
    <scope>NUCLEOTIDE SEQUENCE [LARGE SCALE GENOMIC DNA]</scope>
    <source>
        <strain evidence="1">233</strain>
        <tissue evidence="1">Head and thorax</tissue>
    </source>
</reference>
<evidence type="ECO:0000313" key="1">
    <source>
        <dbReference type="EMBL" id="KAL2734244.1"/>
    </source>
</evidence>
<evidence type="ECO:0000313" key="2">
    <source>
        <dbReference type="Proteomes" id="UP001607302"/>
    </source>
</evidence>
<name>A0ABD2BN96_VESSQ</name>
<proteinExistence type="predicted"/>
<gene>
    <name evidence="1" type="ORF">V1478_003942</name>
</gene>
<protein>
    <submittedName>
        <fullName evidence="1">Uncharacterized protein</fullName>
    </submittedName>
</protein>
<dbReference type="EMBL" id="JAUDFV010000074">
    <property type="protein sequence ID" value="KAL2734244.1"/>
    <property type="molecule type" value="Genomic_DNA"/>
</dbReference>